<evidence type="ECO:0000313" key="1">
    <source>
        <dbReference type="EMBL" id="QHU07337.1"/>
    </source>
</evidence>
<dbReference type="AlphaFoldDB" id="A0A6C0JSB7"/>
<proteinExistence type="predicted"/>
<reference evidence="1" key="1">
    <citation type="journal article" date="2020" name="Nature">
        <title>Giant virus diversity and host interactions through global metagenomics.</title>
        <authorList>
            <person name="Schulz F."/>
            <person name="Roux S."/>
            <person name="Paez-Espino D."/>
            <person name="Jungbluth S."/>
            <person name="Walsh D.A."/>
            <person name="Denef V.J."/>
            <person name="McMahon K.D."/>
            <person name="Konstantinidis K.T."/>
            <person name="Eloe-Fadrosh E.A."/>
            <person name="Kyrpides N.C."/>
            <person name="Woyke T."/>
        </authorList>
    </citation>
    <scope>NUCLEOTIDE SEQUENCE</scope>
    <source>
        <strain evidence="1">GVMAG-S-1040241-154</strain>
    </source>
</reference>
<protein>
    <submittedName>
        <fullName evidence="1">Uncharacterized protein</fullName>
    </submittedName>
</protein>
<dbReference type="EMBL" id="MN740684">
    <property type="protein sequence ID" value="QHU07337.1"/>
    <property type="molecule type" value="Genomic_DNA"/>
</dbReference>
<sequence>MNKYYQIILIVIANDTNDYYCEMMKNYWIPFIKYIKKNNLSIKVFLLFGQNPKNITIDSNDIIVADTGEGYIPQILKKTIFAFEYINTNFNFKHLIRTNLSSFFRTKEVLELSNNLRDNNIYTGLSSGYNFASGAAFWLSKDILLYLIENKHKLQYNIIDDVAIGNLLFSKFYTNAITSRYDIYNNNNYNTLLTNFKEKNNIYHIRIKSNNRFNDANIMKMLFNYYYKDY</sequence>
<organism evidence="1">
    <name type="scientific">viral metagenome</name>
    <dbReference type="NCBI Taxonomy" id="1070528"/>
    <lineage>
        <taxon>unclassified sequences</taxon>
        <taxon>metagenomes</taxon>
        <taxon>organismal metagenomes</taxon>
    </lineage>
</organism>
<accession>A0A6C0JSB7</accession>
<name>A0A6C0JSB7_9ZZZZ</name>